<dbReference type="Proteomes" id="UP000012046">
    <property type="component" value="Unassembled WGS sequence"/>
</dbReference>
<keyword evidence="2" id="KW-1185">Reference proteome</keyword>
<evidence type="ECO:0000313" key="1">
    <source>
        <dbReference type="EMBL" id="EHR42182.1"/>
    </source>
</evidence>
<sequence>MGTIMVRSSKMLIKANAYTLTVLALIPMAVTSSLVRAAETKLSPELRTAIYGYQLENADQDGKVEDSAWELAPSILWQRQAANMSTRLSWQHETIFYSDDQRNKLSFNDLGLNNQIRFFQQRIAWDLDASQSYQVRNSRQGVFSDKITGAENLSKVQRLGTGLAYRSLPTAQYQTDVQLRFDTMDSARPIVDDDLQELSTDIYSASWLFGSNQRGLNFFWQYSGRWQAYDRSAGSDVSSLNHIAIIGVPIAPKVSVVGRAGSERVDNSSTYDNNFDFFGAGVEFRFGVRSRINVTMNRSDSEIAGQKKQTDTYVASDFLIAPTRRTRLEGSFDRRYFGRTLQLTGNYDLRFLSMRLRMSEAVRTQNAFEREQEELGIFVCPDGSNDLASCFKPPSDRYVPVFGESLQRVTLLNVELREELVEVRSTGFSLGYSKNRLNLNLTANDSETRYVETGNLNQNRSLALQASWRFNDNNKVAANLSIYRIDYRSGNRKDDNISAAVSYHRTLNDKSDLTVTARRLERDSTDPDFDNSESRIWVEYRYRF</sequence>
<comment type="caution">
    <text evidence="1">The sequence shown here is derived from an EMBL/GenBank/DDBJ whole genome shotgun (WGS) entry which is preliminary data.</text>
</comment>
<accession>H3ZB68</accession>
<proteinExistence type="predicted"/>
<reference evidence="1 2" key="1">
    <citation type="journal article" date="2012" name="J. Bacteriol.">
        <title>Genome Sequence of Extracellular-Protease-Producing Alishewanella jeotgali Isolated from Traditional Korean Fermented Seafood.</title>
        <authorList>
            <person name="Jung J."/>
            <person name="Chun J."/>
            <person name="Park W."/>
        </authorList>
    </citation>
    <scope>NUCLEOTIDE SEQUENCE [LARGE SCALE GENOMIC DNA]</scope>
    <source>
        <strain evidence="1 2">KCTC 22429</strain>
    </source>
</reference>
<gene>
    <name evidence="1" type="ORF">AJE_02866</name>
</gene>
<organism evidence="1 2">
    <name type="scientific">Alishewanella jeotgali KCTC 22429</name>
    <dbReference type="NCBI Taxonomy" id="1129374"/>
    <lineage>
        <taxon>Bacteria</taxon>
        <taxon>Pseudomonadati</taxon>
        <taxon>Pseudomonadota</taxon>
        <taxon>Gammaproteobacteria</taxon>
        <taxon>Alteromonadales</taxon>
        <taxon>Alteromonadaceae</taxon>
        <taxon>Alishewanella</taxon>
    </lineage>
</organism>
<dbReference type="AlphaFoldDB" id="H3ZB68"/>
<protein>
    <recommendedName>
        <fullName evidence="3">TIGR03016 family PEP-CTERM system-associated outer membrane protein</fullName>
    </recommendedName>
</protein>
<dbReference type="eggNOG" id="ENOG502Z8V9">
    <property type="taxonomic scope" value="Bacteria"/>
</dbReference>
<evidence type="ECO:0000313" key="2">
    <source>
        <dbReference type="Proteomes" id="UP000012046"/>
    </source>
</evidence>
<dbReference type="SUPFAM" id="SSF56935">
    <property type="entry name" value="Porins"/>
    <property type="match status" value="1"/>
</dbReference>
<dbReference type="PATRIC" id="fig|1129374.4.peg.579"/>
<dbReference type="EMBL" id="AHTH01000005">
    <property type="protein sequence ID" value="EHR42182.1"/>
    <property type="molecule type" value="Genomic_DNA"/>
</dbReference>
<name>H3ZB68_9ALTE</name>
<evidence type="ECO:0008006" key="3">
    <source>
        <dbReference type="Google" id="ProtNLM"/>
    </source>
</evidence>
<dbReference type="STRING" id="1129374.AJE_02866"/>